<evidence type="ECO:0000256" key="3">
    <source>
        <dbReference type="ARBA" id="ARBA00022927"/>
    </source>
</evidence>
<keyword evidence="3 5" id="KW-0653">Protein transport</keyword>
<dbReference type="OrthoDB" id="10259133at2759"/>
<evidence type="ECO:0000259" key="6">
    <source>
        <dbReference type="PROSITE" id="PS51072"/>
    </source>
</evidence>
<dbReference type="FunFam" id="3.30.450.60:FF:000002">
    <property type="entry name" value="AP-2 complex subunit mu, putative"/>
    <property type="match status" value="1"/>
</dbReference>
<dbReference type="EMBL" id="JNBR01001386">
    <property type="protein sequence ID" value="OQR88307.1"/>
    <property type="molecule type" value="Genomic_DNA"/>
</dbReference>
<dbReference type="CDD" id="cd14838">
    <property type="entry name" value="AP4_Mu_N"/>
    <property type="match status" value="1"/>
</dbReference>
<evidence type="ECO:0000313" key="8">
    <source>
        <dbReference type="Proteomes" id="UP000243579"/>
    </source>
</evidence>
<dbReference type="PANTHER" id="PTHR10529">
    <property type="entry name" value="AP COMPLEX SUBUNIT MU"/>
    <property type="match status" value="1"/>
</dbReference>
<dbReference type="Gene3D" id="2.60.40.1170">
    <property type="entry name" value="Mu homology domain, subdomain B"/>
    <property type="match status" value="2"/>
</dbReference>
<dbReference type="CDD" id="cd09253">
    <property type="entry name" value="AP-4_Mu4_Cterm"/>
    <property type="match status" value="1"/>
</dbReference>
<sequence>MSISQFYILSSRGDTVLSSDFRGDVASDSAEIFFRKAKFWDKGDAPPAFHVDGVNYLYVKKNGLYFVATTRFNVSPAYILELLTRLCRVFKDYCGVLSEETLRKNFILCYELLDETLDYGYAQDTSTEGLKVHVHNEAILVGDAALAKAKASTGILGRQSNIKAANAVRKPVATGQSANKKDENELFCDILERLNVVFSAGGQMLNASVEGRIQMKSYLAGNPELRLALNEDLVIGQKSSSYGQVVLDDCNFHECVQLDEFERDRVLVFTPPDGEFTVINYRITGEFRAPFRIFPFVEEQSPTKIEMILKVRADMPDNNYGANVIIRFPVPQNTVSVSCDIGKNTAGQLAEYRENENQVRWAIKRFAGATEMTLRAKITLSAPSQHVRREIGPVSMNFEIPMYNVSTLQVRYLRIPEHARHPNYKYKRWVRYVTQSSSYVSRI</sequence>
<evidence type="ECO:0000256" key="5">
    <source>
        <dbReference type="PIRNR" id="PIRNR005992"/>
    </source>
</evidence>
<dbReference type="Proteomes" id="UP000243579">
    <property type="component" value="Unassembled WGS sequence"/>
</dbReference>
<dbReference type="SUPFAM" id="SSF49447">
    <property type="entry name" value="Second domain of Mu2 adaptin subunit (ap50) of ap2 adaptor"/>
    <property type="match status" value="1"/>
</dbReference>
<keyword evidence="2 5" id="KW-0813">Transport</keyword>
<dbReference type="InterPro" id="IPR001392">
    <property type="entry name" value="Clathrin_mu"/>
</dbReference>
<dbReference type="GO" id="GO:0006886">
    <property type="term" value="P:intracellular protein transport"/>
    <property type="evidence" value="ECO:0007669"/>
    <property type="project" value="UniProtKB-UniRule"/>
</dbReference>
<dbReference type="PIRSF" id="PIRSF005992">
    <property type="entry name" value="Clathrin_mu"/>
    <property type="match status" value="1"/>
</dbReference>
<dbReference type="InterPro" id="IPR050431">
    <property type="entry name" value="Adaptor_comp_med_subunit"/>
</dbReference>
<dbReference type="GO" id="GO:0030131">
    <property type="term" value="C:clathrin adaptor complex"/>
    <property type="evidence" value="ECO:0007669"/>
    <property type="project" value="UniProtKB-UniRule"/>
</dbReference>
<dbReference type="SUPFAM" id="SSF64356">
    <property type="entry name" value="SNARE-like"/>
    <property type="match status" value="1"/>
</dbReference>
<evidence type="ECO:0000313" key="7">
    <source>
        <dbReference type="EMBL" id="OQR88307.1"/>
    </source>
</evidence>
<comment type="caution">
    <text evidence="7">The sequence shown here is derived from an EMBL/GenBank/DDBJ whole genome shotgun (WGS) entry which is preliminary data.</text>
</comment>
<dbReference type="PROSITE" id="PS51072">
    <property type="entry name" value="MHD"/>
    <property type="match status" value="1"/>
</dbReference>
<evidence type="ECO:0000256" key="1">
    <source>
        <dbReference type="ARBA" id="ARBA00004308"/>
    </source>
</evidence>
<protein>
    <submittedName>
        <fullName evidence="7">AP-4 complex subunit mu-1</fullName>
    </submittedName>
</protein>
<dbReference type="GO" id="GO:0016192">
    <property type="term" value="P:vesicle-mediated transport"/>
    <property type="evidence" value="ECO:0007669"/>
    <property type="project" value="InterPro"/>
</dbReference>
<name>A0A1V9YRH2_ACHHY</name>
<proteinExistence type="inferred from homology"/>
<accession>A0A1V9YRH2</accession>
<dbReference type="InterPro" id="IPR011012">
    <property type="entry name" value="Longin-like_dom_sf"/>
</dbReference>
<keyword evidence="8" id="KW-1185">Reference proteome</keyword>
<gene>
    <name evidence="7" type="ORF">ACHHYP_06992</name>
</gene>
<organism evidence="7 8">
    <name type="scientific">Achlya hypogyna</name>
    <name type="common">Oomycete</name>
    <name type="synonym">Protoachlya hypogyna</name>
    <dbReference type="NCBI Taxonomy" id="1202772"/>
    <lineage>
        <taxon>Eukaryota</taxon>
        <taxon>Sar</taxon>
        <taxon>Stramenopiles</taxon>
        <taxon>Oomycota</taxon>
        <taxon>Saprolegniomycetes</taxon>
        <taxon>Saprolegniales</taxon>
        <taxon>Achlyaceae</taxon>
        <taxon>Achlya</taxon>
    </lineage>
</organism>
<keyword evidence="4" id="KW-0472">Membrane</keyword>
<dbReference type="PRINTS" id="PR00314">
    <property type="entry name" value="CLATHRINADPT"/>
</dbReference>
<reference evidence="7 8" key="1">
    <citation type="journal article" date="2014" name="Genome Biol. Evol.">
        <title>The secreted proteins of Achlya hypogyna and Thraustotheca clavata identify the ancestral oomycete secretome and reveal gene acquisitions by horizontal gene transfer.</title>
        <authorList>
            <person name="Misner I."/>
            <person name="Blouin N."/>
            <person name="Leonard G."/>
            <person name="Richards T.A."/>
            <person name="Lane C.E."/>
        </authorList>
    </citation>
    <scope>NUCLEOTIDE SEQUENCE [LARGE SCALE GENOMIC DNA]</scope>
    <source>
        <strain evidence="7 8">ATCC 48635</strain>
    </source>
</reference>
<comment type="similarity">
    <text evidence="5">Belongs to the adaptor complexes medium subunit family.</text>
</comment>
<evidence type="ECO:0000256" key="2">
    <source>
        <dbReference type="ARBA" id="ARBA00022448"/>
    </source>
</evidence>
<evidence type="ECO:0000256" key="4">
    <source>
        <dbReference type="ARBA" id="ARBA00023136"/>
    </source>
</evidence>
<dbReference type="Pfam" id="PF00928">
    <property type="entry name" value="Adap_comp_sub"/>
    <property type="match status" value="1"/>
</dbReference>
<dbReference type="Gene3D" id="3.30.450.60">
    <property type="match status" value="1"/>
</dbReference>
<dbReference type="InterPro" id="IPR028565">
    <property type="entry name" value="MHD"/>
</dbReference>
<dbReference type="GO" id="GO:0012505">
    <property type="term" value="C:endomembrane system"/>
    <property type="evidence" value="ECO:0007669"/>
    <property type="project" value="UniProtKB-SubCell"/>
</dbReference>
<dbReference type="STRING" id="1202772.A0A1V9YRH2"/>
<feature type="domain" description="MHD" evidence="6">
    <location>
        <begin position="183"/>
        <end position="442"/>
    </location>
</feature>
<comment type="subcellular location">
    <subcellularLocation>
        <location evidence="1">Endomembrane system</location>
    </subcellularLocation>
</comment>
<dbReference type="InterPro" id="IPR036168">
    <property type="entry name" value="AP2_Mu_C_sf"/>
</dbReference>
<dbReference type="AlphaFoldDB" id="A0A1V9YRH2"/>